<dbReference type="eggNOG" id="ENOG502ZRK9">
    <property type="taxonomic scope" value="Bacteria"/>
</dbReference>
<accession>D1NX85</accession>
<protein>
    <submittedName>
        <fullName evidence="1">Uncharacterized protein</fullName>
    </submittedName>
</protein>
<dbReference type="Proteomes" id="UP000005512">
    <property type="component" value="Unassembled WGS sequence"/>
</dbReference>
<comment type="caution">
    <text evidence="1">The sequence shown here is derived from an EMBL/GenBank/DDBJ whole genome shotgun (WGS) entry which is preliminary data.</text>
</comment>
<keyword evidence="2" id="KW-1185">Reference proteome</keyword>
<gene>
    <name evidence="1" type="ORF">PROVRUST_04513</name>
</gene>
<dbReference type="EMBL" id="ABXV02000002">
    <property type="protein sequence ID" value="EFB74024.1"/>
    <property type="molecule type" value="Genomic_DNA"/>
</dbReference>
<proteinExistence type="predicted"/>
<organism evidence="1 2">
    <name type="scientific">Providencia rustigianii DSM 4541</name>
    <dbReference type="NCBI Taxonomy" id="500637"/>
    <lineage>
        <taxon>Bacteria</taxon>
        <taxon>Pseudomonadati</taxon>
        <taxon>Pseudomonadota</taxon>
        <taxon>Gammaproteobacteria</taxon>
        <taxon>Enterobacterales</taxon>
        <taxon>Morganellaceae</taxon>
        <taxon>Providencia</taxon>
    </lineage>
</organism>
<evidence type="ECO:0000313" key="2">
    <source>
        <dbReference type="Proteomes" id="UP000005512"/>
    </source>
</evidence>
<name>D1NX85_9GAMM</name>
<reference evidence="1" key="1">
    <citation type="submission" date="2009-12" db="EMBL/GenBank/DDBJ databases">
        <authorList>
            <person name="Weinstock G."/>
            <person name="Sodergren E."/>
            <person name="Clifton S."/>
            <person name="Fulton L."/>
            <person name="Fulton B."/>
            <person name="Courtney L."/>
            <person name="Fronick C."/>
            <person name="Harrison M."/>
            <person name="Strong C."/>
            <person name="Farmer C."/>
            <person name="Delahaunty K."/>
            <person name="Markovic C."/>
            <person name="Hall O."/>
            <person name="Minx P."/>
            <person name="Tomlinson C."/>
            <person name="Mitreva M."/>
            <person name="Nelson J."/>
            <person name="Hou S."/>
            <person name="Wollam A."/>
            <person name="Pepin K.H."/>
            <person name="Johnson M."/>
            <person name="Bhonagiri V."/>
            <person name="Nash W.E."/>
            <person name="Warren W."/>
            <person name="Chinwalla A."/>
            <person name="Mardis E.R."/>
            <person name="Wilson R.K."/>
        </authorList>
    </citation>
    <scope>NUCLEOTIDE SEQUENCE [LARGE SCALE GENOMIC DNA]</scope>
    <source>
        <strain evidence="1">DSM 4541</strain>
    </source>
</reference>
<sequence length="83" mass="9215">MMSNARKGDAPDMRSEASVAKNICGVISMSSLANLTSHPQVRASIRGNRFVYEIKLSNGYQETNYKFVEWLVGDFNASKQVKA</sequence>
<evidence type="ECO:0000313" key="1">
    <source>
        <dbReference type="EMBL" id="EFB74024.1"/>
    </source>
</evidence>
<dbReference type="AlphaFoldDB" id="D1NX85"/>
<dbReference type="HOGENOM" id="CLU_2539880_0_0_6"/>
<dbReference type="STRING" id="500637.PROVRUST_04513"/>